<protein>
    <submittedName>
        <fullName evidence="1">Uncharacterized protein</fullName>
    </submittedName>
</protein>
<sequence length="44" mass="5164">MEYMLKDLAKARVEQTQNSFKSTSFGLRTMVCIVSCFRTNTWKI</sequence>
<proteinExistence type="predicted"/>
<dbReference type="AlphaFoldDB" id="W2MNE8"/>
<name>W2MNE8_PHYNI</name>
<organism evidence="1">
    <name type="scientific">Phytophthora nicotianae</name>
    <name type="common">Potato buckeye rot agent</name>
    <name type="synonym">Phytophthora parasitica</name>
    <dbReference type="NCBI Taxonomy" id="4792"/>
    <lineage>
        <taxon>Eukaryota</taxon>
        <taxon>Sar</taxon>
        <taxon>Stramenopiles</taxon>
        <taxon>Oomycota</taxon>
        <taxon>Peronosporomycetes</taxon>
        <taxon>Peronosporales</taxon>
        <taxon>Peronosporaceae</taxon>
        <taxon>Phytophthora</taxon>
    </lineage>
</organism>
<gene>
    <name evidence="1" type="ORF">L914_15714</name>
</gene>
<accession>W2MNE8</accession>
<dbReference type="Proteomes" id="UP000054532">
    <property type="component" value="Unassembled WGS sequence"/>
</dbReference>
<evidence type="ECO:0000313" key="1">
    <source>
        <dbReference type="EMBL" id="ETM37876.1"/>
    </source>
</evidence>
<dbReference type="EMBL" id="KI695012">
    <property type="protein sequence ID" value="ETM37876.1"/>
    <property type="molecule type" value="Genomic_DNA"/>
</dbReference>
<reference evidence="1" key="1">
    <citation type="submission" date="2013-11" db="EMBL/GenBank/DDBJ databases">
        <title>The Genome Sequence of Phytophthora parasitica IAC_01/95.</title>
        <authorList>
            <consortium name="The Broad Institute Genomics Platform"/>
            <person name="Russ C."/>
            <person name="Tyler B."/>
            <person name="Panabieres F."/>
            <person name="Shan W."/>
            <person name="Tripathy S."/>
            <person name="Grunwald N."/>
            <person name="Machado M."/>
            <person name="Johnson C.S."/>
            <person name="Arredondo F."/>
            <person name="Hong C."/>
            <person name="Coffey M."/>
            <person name="Young S.K."/>
            <person name="Zeng Q."/>
            <person name="Gargeya S."/>
            <person name="Fitzgerald M."/>
            <person name="Abouelleil A."/>
            <person name="Alvarado L."/>
            <person name="Chapman S.B."/>
            <person name="Gainer-Dewar J."/>
            <person name="Goldberg J."/>
            <person name="Griggs A."/>
            <person name="Gujja S."/>
            <person name="Hansen M."/>
            <person name="Howarth C."/>
            <person name="Imamovic A."/>
            <person name="Ireland A."/>
            <person name="Larimer J."/>
            <person name="McCowan C."/>
            <person name="Murphy C."/>
            <person name="Pearson M."/>
            <person name="Poon T.W."/>
            <person name="Priest M."/>
            <person name="Roberts A."/>
            <person name="Saif S."/>
            <person name="Shea T."/>
            <person name="Sykes S."/>
            <person name="Wortman J."/>
            <person name="Nusbaum C."/>
            <person name="Birren B."/>
        </authorList>
    </citation>
    <scope>NUCLEOTIDE SEQUENCE [LARGE SCALE GENOMIC DNA]</scope>
    <source>
        <strain evidence="1">IAC_01/95</strain>
    </source>
</reference>